<dbReference type="Proteomes" id="UP000037836">
    <property type="component" value="Unassembled WGS sequence"/>
</dbReference>
<keyword evidence="4" id="KW-1185">Reference proteome</keyword>
<dbReference type="RefSeq" id="WP_004663990.1">
    <property type="nucleotide sequence ID" value="NZ_LGLM01000066.1"/>
</dbReference>
<dbReference type="EMBL" id="RBPS01000067">
    <property type="protein sequence ID" value="RMO39801.1"/>
    <property type="molecule type" value="Genomic_DNA"/>
</dbReference>
<evidence type="ECO:0000313" key="4">
    <source>
        <dbReference type="Proteomes" id="UP000037836"/>
    </source>
</evidence>
<gene>
    <name evidence="1" type="ORF">AC496_5426</name>
    <name evidence="3" type="ORF">ALQ11_04122</name>
    <name evidence="2" type="ORF">ALQ42_01450</name>
</gene>
<evidence type="ECO:0000313" key="1">
    <source>
        <dbReference type="EMBL" id="KPC38378.1"/>
    </source>
</evidence>
<organism evidence="3 5">
    <name type="scientific">Pseudomonas savastanoi pv. glycinea</name>
    <name type="common">Pseudomonas syringae pv. glycinea</name>
    <dbReference type="NCBI Taxonomy" id="318"/>
    <lineage>
        <taxon>Bacteria</taxon>
        <taxon>Pseudomonadati</taxon>
        <taxon>Pseudomonadota</taxon>
        <taxon>Gammaproteobacteria</taxon>
        <taxon>Pseudomonadales</taxon>
        <taxon>Pseudomonadaceae</taxon>
        <taxon>Pseudomonas</taxon>
    </lineage>
</organism>
<dbReference type="EMBL" id="RBQX01000073">
    <property type="protein sequence ID" value="RMQ19520.1"/>
    <property type="molecule type" value="Genomic_DNA"/>
</dbReference>
<dbReference type="SUPFAM" id="SSF56059">
    <property type="entry name" value="Glutathione synthetase ATP-binding domain-like"/>
    <property type="match status" value="1"/>
</dbReference>
<reference evidence="1" key="1">
    <citation type="submission" date="2015-07" db="EMBL/GenBank/DDBJ databases">
        <authorList>
            <person name="O'Brien H.E."/>
            <person name="Thakur S."/>
            <person name="Gong Y."/>
            <person name="Wang P.W."/>
            <person name="Guttman D.S."/>
        </authorList>
    </citation>
    <scope>NUCLEOTIDE SEQUENCE</scope>
    <source>
        <strain evidence="1">BR1</strain>
    </source>
</reference>
<evidence type="ECO:0000313" key="2">
    <source>
        <dbReference type="EMBL" id="RMO39801.1"/>
    </source>
</evidence>
<name>A0A0P9QRL9_PSESG</name>
<protein>
    <submittedName>
        <fullName evidence="3">Uncharacterized protein</fullName>
    </submittedName>
</protein>
<dbReference type="Proteomes" id="UP000273536">
    <property type="component" value="Unassembled WGS sequence"/>
</dbReference>
<reference evidence="5 6" key="3">
    <citation type="submission" date="2018-08" db="EMBL/GenBank/DDBJ databases">
        <title>Recombination of ecologically and evolutionarily significant loci maintains genetic cohesion in the Pseudomonas syringae species complex.</title>
        <authorList>
            <person name="Dillon M."/>
            <person name="Thakur S."/>
            <person name="Almeida R.N.D."/>
            <person name="Weir B.S."/>
            <person name="Guttman D.S."/>
        </authorList>
    </citation>
    <scope>NUCLEOTIDE SEQUENCE [LARGE SCALE GENOMIC DNA]</scope>
    <source>
        <strain evidence="3 5">ICMP 4182</strain>
        <strain evidence="2 6">ICMP 6372</strain>
    </source>
</reference>
<evidence type="ECO:0000313" key="6">
    <source>
        <dbReference type="Proteomes" id="UP000273536"/>
    </source>
</evidence>
<reference evidence="1 4" key="2">
    <citation type="submission" date="2015-10" db="EMBL/GenBank/DDBJ databases">
        <title>Comparative genomics and high-throughput reverse genetic screens identify a new phytobacterial MAMP and an Arabidopsis receptor required for immune elicitation.</title>
        <authorList>
            <person name="Mott G.A."/>
            <person name="Thakur S."/>
            <person name="Wang P.W."/>
            <person name="Desveaux D."/>
            <person name="Guttman D.S."/>
        </authorList>
    </citation>
    <scope>NUCLEOTIDE SEQUENCE [LARGE SCALE GENOMIC DNA]</scope>
    <source>
        <strain evidence="1 4">BR1</strain>
    </source>
</reference>
<evidence type="ECO:0000313" key="3">
    <source>
        <dbReference type="EMBL" id="RMQ19520.1"/>
    </source>
</evidence>
<evidence type="ECO:0000313" key="5">
    <source>
        <dbReference type="Proteomes" id="UP000272471"/>
    </source>
</evidence>
<dbReference type="Proteomes" id="UP000272471">
    <property type="component" value="Unassembled WGS sequence"/>
</dbReference>
<accession>A0A0P9QRL9</accession>
<sequence length="415" mass="46781">MEYWPSELFKSAVDLNILLEGEKLLLGAKVSPYPDIEKAAEELCKLVKLISTLTERFYNGNKQVMAEKLGVSEAAAEVMHIFDEQLDNNVLVRGDLLYTSDGWRLVEINTGSFVGGMYKASLPRLAGWQMKQDVQKRWVRRTIEHWDLKEKTIVIVAPPDVVKEYYLQIRVYANEFSAQLGHDVSVTSPCDLTWNGSELVYDGKKVDTVYCIFNEDFVIEDRKSYEAIIYALHAKAVICPMGPAFNLLSNKGVFALLWQLADSDRLEPEEISLITKLIPRTVWLEDSNLAWALKNREDLILKPANGYSGTEVFSGAEKTSTEWNIILTDSLKNECRSYVLQNYCESLTCEVATTEKQDEINIHDARVVWGIYIFGQEYLGTFIRSNPIHGSAVINFATGAASGPVCADTTARMDT</sequence>
<dbReference type="AlphaFoldDB" id="A0A0P9QRL9"/>
<proteinExistence type="predicted"/>
<dbReference type="EMBL" id="LGLO01000118">
    <property type="protein sequence ID" value="KPC38378.1"/>
    <property type="molecule type" value="Genomic_DNA"/>
</dbReference>
<comment type="caution">
    <text evidence="3">The sequence shown here is derived from an EMBL/GenBank/DDBJ whole genome shotgun (WGS) entry which is preliminary data.</text>
</comment>